<proteinExistence type="inferred from homology"/>
<feature type="domain" description="RecX second three-helical" evidence="6">
    <location>
        <begin position="111"/>
        <end position="152"/>
    </location>
</feature>
<dbReference type="Pfam" id="PF02631">
    <property type="entry name" value="RecX_HTH2"/>
    <property type="match status" value="1"/>
</dbReference>
<keyword evidence="4 5" id="KW-0963">Cytoplasm</keyword>
<evidence type="ECO:0000313" key="9">
    <source>
        <dbReference type="EMBL" id="KAB3537397.1"/>
    </source>
</evidence>
<dbReference type="InterPro" id="IPR053926">
    <property type="entry name" value="RecX_HTH_1st"/>
</dbReference>
<dbReference type="PANTHER" id="PTHR33602">
    <property type="entry name" value="REGULATORY PROTEIN RECX FAMILY PROTEIN"/>
    <property type="match status" value="1"/>
</dbReference>
<dbReference type="InterPro" id="IPR036388">
    <property type="entry name" value="WH-like_DNA-bd_sf"/>
</dbReference>
<dbReference type="PANTHER" id="PTHR33602:SF1">
    <property type="entry name" value="REGULATORY PROTEIN RECX FAMILY PROTEIN"/>
    <property type="match status" value="1"/>
</dbReference>
<protein>
    <recommendedName>
        <fullName evidence="3 5">Regulatory protein RecX</fullName>
    </recommendedName>
</protein>
<name>A0A6I0FDV7_9FIRM</name>
<organism evidence="9 10">
    <name type="scientific">Alkaliphilus pronyensis</name>
    <dbReference type="NCBI Taxonomy" id="1482732"/>
    <lineage>
        <taxon>Bacteria</taxon>
        <taxon>Bacillati</taxon>
        <taxon>Bacillota</taxon>
        <taxon>Clostridia</taxon>
        <taxon>Peptostreptococcales</taxon>
        <taxon>Natronincolaceae</taxon>
        <taxon>Alkaliphilus</taxon>
    </lineage>
</organism>
<evidence type="ECO:0000259" key="8">
    <source>
        <dbReference type="Pfam" id="PF21982"/>
    </source>
</evidence>
<evidence type="ECO:0000256" key="1">
    <source>
        <dbReference type="ARBA" id="ARBA00004496"/>
    </source>
</evidence>
<evidence type="ECO:0000256" key="4">
    <source>
        <dbReference type="ARBA" id="ARBA00022490"/>
    </source>
</evidence>
<feature type="domain" description="RecX first three-helical" evidence="8">
    <location>
        <begin position="65"/>
        <end position="104"/>
    </location>
</feature>
<dbReference type="AlphaFoldDB" id="A0A6I0FDV7"/>
<evidence type="ECO:0000313" key="10">
    <source>
        <dbReference type="Proteomes" id="UP000432715"/>
    </source>
</evidence>
<dbReference type="GO" id="GO:0006282">
    <property type="term" value="P:regulation of DNA repair"/>
    <property type="evidence" value="ECO:0007669"/>
    <property type="project" value="UniProtKB-UniRule"/>
</dbReference>
<dbReference type="Pfam" id="PF21982">
    <property type="entry name" value="RecX_HTH1"/>
    <property type="match status" value="1"/>
</dbReference>
<evidence type="ECO:0000259" key="7">
    <source>
        <dbReference type="Pfam" id="PF21981"/>
    </source>
</evidence>
<dbReference type="InterPro" id="IPR053924">
    <property type="entry name" value="RecX_HTH_2nd"/>
</dbReference>
<keyword evidence="10" id="KW-1185">Reference proteome</keyword>
<reference evidence="9 10" key="1">
    <citation type="submission" date="2019-10" db="EMBL/GenBank/DDBJ databases">
        <title>Alkaliphilus serpentinus sp. nov. and Alkaliphilus pronyensis sp. nov., two novel anaerobic alkaliphilic species isolated from the serpentinized-hosted hydrothermal field of the Prony Bay (New Caledonia).</title>
        <authorList>
            <person name="Postec A."/>
        </authorList>
    </citation>
    <scope>NUCLEOTIDE SEQUENCE [LARGE SCALE GENOMIC DNA]</scope>
    <source>
        <strain evidence="9 10">LacV</strain>
    </source>
</reference>
<evidence type="ECO:0000256" key="3">
    <source>
        <dbReference type="ARBA" id="ARBA00018111"/>
    </source>
</evidence>
<comment type="function">
    <text evidence="5">Modulates RecA activity.</text>
</comment>
<comment type="subcellular location">
    <subcellularLocation>
        <location evidence="1 5">Cytoplasm</location>
    </subcellularLocation>
</comment>
<dbReference type="InterPro" id="IPR003783">
    <property type="entry name" value="Regulatory_RecX"/>
</dbReference>
<feature type="domain" description="RecX third three-helical" evidence="7">
    <location>
        <begin position="227"/>
        <end position="272"/>
    </location>
</feature>
<evidence type="ECO:0000259" key="6">
    <source>
        <dbReference type="Pfam" id="PF02631"/>
    </source>
</evidence>
<dbReference type="EMBL" id="WBZC01000010">
    <property type="protein sequence ID" value="KAB3537397.1"/>
    <property type="molecule type" value="Genomic_DNA"/>
</dbReference>
<comment type="similarity">
    <text evidence="2 5">Belongs to the RecX family.</text>
</comment>
<comment type="caution">
    <text evidence="9">The sequence shown here is derived from an EMBL/GenBank/DDBJ whole genome shotgun (WGS) entry which is preliminary data.</text>
</comment>
<accession>A0A6I0FDV7</accession>
<dbReference type="InterPro" id="IPR053925">
    <property type="entry name" value="RecX_HTH_3rd"/>
</dbReference>
<dbReference type="Proteomes" id="UP000432715">
    <property type="component" value="Unassembled WGS sequence"/>
</dbReference>
<dbReference type="HAMAP" id="MF_01114">
    <property type="entry name" value="RecX"/>
    <property type="match status" value="1"/>
</dbReference>
<dbReference type="Pfam" id="PF21981">
    <property type="entry name" value="RecX_HTH3"/>
    <property type="match status" value="1"/>
</dbReference>
<evidence type="ECO:0000256" key="2">
    <source>
        <dbReference type="ARBA" id="ARBA00009695"/>
    </source>
</evidence>
<gene>
    <name evidence="5" type="primary">recX</name>
    <name evidence="9" type="ORF">F8154_03660</name>
</gene>
<dbReference type="Gene3D" id="1.10.10.10">
    <property type="entry name" value="Winged helix-like DNA-binding domain superfamily/Winged helix DNA-binding domain"/>
    <property type="match status" value="4"/>
</dbReference>
<dbReference type="GO" id="GO:0005737">
    <property type="term" value="C:cytoplasm"/>
    <property type="evidence" value="ECO:0007669"/>
    <property type="project" value="UniProtKB-SubCell"/>
</dbReference>
<dbReference type="OrthoDB" id="5421057at2"/>
<evidence type="ECO:0000256" key="5">
    <source>
        <dbReference type="HAMAP-Rule" id="MF_01114"/>
    </source>
</evidence>
<sequence>MSKMKKITDVQQQRQNKDKFNIYINNEYCFSCSLEIVALHNLKVGLMVDEDKLKEIIYTSNIKAAFNMALTYLSTKPRTKAETIKHLMSKGYEENVILETLKRLEYYNYINDEDYAKNYVKNNSMHKLNGIKKIKHNLKEKGIDENLADIALDKYDAEQQLQNAIDIGKRFFLLNTKTPVNKIKEKLYNKLLMKGYLWDTIDKAISIIERDEVVIEELDQMESLRIEEAKKLVEKYFKQYSKRESNSYVIKNKVAQALFRKGYKSDLIKDIINDY</sequence>